<evidence type="ECO:0000256" key="1">
    <source>
        <dbReference type="SAM" id="MobiDB-lite"/>
    </source>
</evidence>
<keyword evidence="4" id="KW-1185">Reference proteome</keyword>
<feature type="region of interest" description="Disordered" evidence="1">
    <location>
        <begin position="196"/>
        <end position="221"/>
    </location>
</feature>
<feature type="compositionally biased region" description="Low complexity" evidence="1">
    <location>
        <begin position="36"/>
        <end position="48"/>
    </location>
</feature>
<feature type="compositionally biased region" description="Polar residues" evidence="1">
    <location>
        <begin position="76"/>
        <end position="92"/>
    </location>
</feature>
<evidence type="ECO:0000313" key="4">
    <source>
        <dbReference type="Proteomes" id="UP000683511"/>
    </source>
</evidence>
<sequence>MTAARKSAVAPKTPWLQPETNLSPRQRRSANRRASNRTAPIPSSSTSSPRKKQRGDIPRPSITAIHPGAPVRPISNLHQQPANVNNSQSSGNLPMMPTPGAEPVWLLRLYAMNRYSSIAAFLFVSATLVVYGFSVYSQALWSQAYQRLQNLHRNERQLITTNATLKSKMAEEAEKPTAGLVFPTPERTIFLPEASQKTTNPAATNTTNVPVQLQTPSPLGY</sequence>
<feature type="compositionally biased region" description="Low complexity" evidence="1">
    <location>
        <begin position="198"/>
        <end position="211"/>
    </location>
</feature>
<feature type="compositionally biased region" description="Basic residues" evidence="1">
    <location>
        <begin position="25"/>
        <end position="35"/>
    </location>
</feature>
<dbReference type="RefSeq" id="WP_190601502.1">
    <property type="nucleotide sequence ID" value="NZ_CP021056.1"/>
</dbReference>
<keyword evidence="2" id="KW-1133">Transmembrane helix</keyword>
<dbReference type="KEGG" id="rsin:B6N60_03372"/>
<keyword evidence="2" id="KW-0812">Transmembrane</keyword>
<organism evidence="3 4">
    <name type="scientific">Richelia sinica FACHB-800</name>
    <dbReference type="NCBI Taxonomy" id="1357546"/>
    <lineage>
        <taxon>Bacteria</taxon>
        <taxon>Bacillati</taxon>
        <taxon>Cyanobacteriota</taxon>
        <taxon>Cyanophyceae</taxon>
        <taxon>Nostocales</taxon>
        <taxon>Nostocaceae</taxon>
        <taxon>Richelia</taxon>
    </lineage>
</organism>
<evidence type="ECO:0008006" key="5">
    <source>
        <dbReference type="Google" id="ProtNLM"/>
    </source>
</evidence>
<feature type="region of interest" description="Disordered" evidence="1">
    <location>
        <begin position="1"/>
        <end position="96"/>
    </location>
</feature>
<evidence type="ECO:0000313" key="3">
    <source>
        <dbReference type="EMBL" id="QXE24665.1"/>
    </source>
</evidence>
<keyword evidence="2" id="KW-0472">Membrane</keyword>
<name>A0A975TA13_9NOST</name>
<gene>
    <name evidence="3" type="ORF">B6N60_03372</name>
</gene>
<protein>
    <recommendedName>
        <fullName evidence="5">Cell division protein FtsL</fullName>
    </recommendedName>
</protein>
<dbReference type="EMBL" id="CP021056">
    <property type="protein sequence ID" value="QXE24665.1"/>
    <property type="molecule type" value="Genomic_DNA"/>
</dbReference>
<feature type="compositionally biased region" description="Polar residues" evidence="1">
    <location>
        <begin position="212"/>
        <end position="221"/>
    </location>
</feature>
<proteinExistence type="predicted"/>
<dbReference type="AlphaFoldDB" id="A0A975TA13"/>
<dbReference type="Proteomes" id="UP000683511">
    <property type="component" value="Chromosome"/>
</dbReference>
<feature type="transmembrane region" description="Helical" evidence="2">
    <location>
        <begin position="118"/>
        <end position="141"/>
    </location>
</feature>
<accession>A0A975TA13</accession>
<reference evidence="3" key="1">
    <citation type="submission" date="2017-04" db="EMBL/GenBank/DDBJ databases">
        <title>Genome deletions in a multicellular cyanobacterial endosymbiont for morphological adaptation in marine diatoms.</title>
        <authorList>
            <person name="Wang Y."/>
            <person name="Gao H."/>
            <person name="Li R."/>
            <person name="Xu X."/>
        </authorList>
    </citation>
    <scope>NUCLEOTIDE SEQUENCE</scope>
    <source>
        <strain evidence="3">FACHB 800</strain>
    </source>
</reference>
<evidence type="ECO:0000256" key="2">
    <source>
        <dbReference type="SAM" id="Phobius"/>
    </source>
</evidence>